<dbReference type="PANTHER" id="PTHR42872:SF6">
    <property type="entry name" value="PROTEIN-GLUTAMATE METHYLESTERASE_PROTEIN-GLUTAMINE GLUTAMINASE"/>
    <property type="match status" value="1"/>
</dbReference>
<proteinExistence type="predicted"/>
<dbReference type="PROSITE" id="PS50122">
    <property type="entry name" value="CHEB"/>
    <property type="match status" value="1"/>
</dbReference>
<dbReference type="InterPro" id="IPR000673">
    <property type="entry name" value="Sig_transdc_resp-reg_Me-estase"/>
</dbReference>
<dbReference type="Proteomes" id="UP000316093">
    <property type="component" value="Chromosome"/>
</dbReference>
<dbReference type="EC" id="3.1.1.61" evidence="2"/>
<accession>A0A4Y5Z5U5</accession>
<dbReference type="PANTHER" id="PTHR42872">
    <property type="entry name" value="PROTEIN-GLUTAMATE METHYLESTERASE/PROTEIN-GLUTAMINE GLUTAMINASE"/>
    <property type="match status" value="1"/>
</dbReference>
<feature type="active site" evidence="4">
    <location>
        <position position="39"/>
    </location>
</feature>
<organism evidence="6 7">
    <name type="scientific">Luteibacter pinisoli</name>
    <dbReference type="NCBI Taxonomy" id="2589080"/>
    <lineage>
        <taxon>Bacteria</taxon>
        <taxon>Pseudomonadati</taxon>
        <taxon>Pseudomonadota</taxon>
        <taxon>Gammaproteobacteria</taxon>
        <taxon>Lysobacterales</taxon>
        <taxon>Rhodanobacteraceae</taxon>
        <taxon>Luteibacter</taxon>
    </lineage>
</organism>
<evidence type="ECO:0000256" key="2">
    <source>
        <dbReference type="ARBA" id="ARBA00039140"/>
    </source>
</evidence>
<dbReference type="InterPro" id="IPR035909">
    <property type="entry name" value="CheB_C"/>
</dbReference>
<feature type="domain" description="CheB-type methylesterase" evidence="5">
    <location>
        <begin position="1"/>
        <end position="183"/>
    </location>
</feature>
<dbReference type="KEGG" id="lpy:FIV34_16275"/>
<evidence type="ECO:0000313" key="6">
    <source>
        <dbReference type="EMBL" id="QDE40651.1"/>
    </source>
</evidence>
<dbReference type="Gene3D" id="3.40.50.180">
    <property type="entry name" value="Methylesterase CheB, C-terminal domain"/>
    <property type="match status" value="1"/>
</dbReference>
<dbReference type="GO" id="GO:0000156">
    <property type="term" value="F:phosphorelay response regulator activity"/>
    <property type="evidence" value="ECO:0007669"/>
    <property type="project" value="InterPro"/>
</dbReference>
<keyword evidence="4" id="KW-0145">Chemotaxis</keyword>
<evidence type="ECO:0000256" key="1">
    <source>
        <dbReference type="ARBA" id="ARBA00022801"/>
    </source>
</evidence>
<dbReference type="SUPFAM" id="SSF52738">
    <property type="entry name" value="Methylesterase CheB, C-terminal domain"/>
    <property type="match status" value="1"/>
</dbReference>
<protein>
    <recommendedName>
        <fullName evidence="2">protein-glutamate methylesterase</fullName>
        <ecNumber evidence="2">3.1.1.61</ecNumber>
    </recommendedName>
</protein>
<keyword evidence="7" id="KW-1185">Reference proteome</keyword>
<sequence length="189" mass="19383">MSPRTAIAMGCSAGGLAALLRILPALDRQLAVPVVVCCHTGSSDVSLLVELLARVSALPVVEAAERAPADPGVVHVAPSGYHLLVEANAHFSLSVDARVTYARPSIDVLFESAADAWRDGLVAVLMTGANSDGAEGLKAVRHAGGFAIVQDPATADSDVMPRAGLAIAGADACLSLDQIALRLNELCRP</sequence>
<reference evidence="6 7" key="1">
    <citation type="submission" date="2019-06" db="EMBL/GenBank/DDBJ databases">
        <title>A complete genome sequence for Luteibacter pinisoli MAH-14.</title>
        <authorList>
            <person name="Baltrus D.A."/>
        </authorList>
    </citation>
    <scope>NUCLEOTIDE SEQUENCE [LARGE SCALE GENOMIC DNA]</scope>
    <source>
        <strain evidence="6 7">MAH-14</strain>
    </source>
</reference>
<dbReference type="GO" id="GO:0005737">
    <property type="term" value="C:cytoplasm"/>
    <property type="evidence" value="ECO:0007669"/>
    <property type="project" value="InterPro"/>
</dbReference>
<keyword evidence="1 4" id="KW-0378">Hydrolase</keyword>
<name>A0A4Y5Z5U5_9GAMM</name>
<dbReference type="GO" id="GO:0008984">
    <property type="term" value="F:protein-glutamate methylesterase activity"/>
    <property type="evidence" value="ECO:0007669"/>
    <property type="project" value="UniProtKB-EC"/>
</dbReference>
<feature type="active site" evidence="4">
    <location>
        <position position="132"/>
    </location>
</feature>
<dbReference type="Pfam" id="PF01339">
    <property type="entry name" value="CheB_methylest"/>
    <property type="match status" value="1"/>
</dbReference>
<dbReference type="CDD" id="cd16433">
    <property type="entry name" value="CheB"/>
    <property type="match status" value="1"/>
</dbReference>
<dbReference type="AlphaFoldDB" id="A0A4Y5Z5U5"/>
<dbReference type="EMBL" id="CP041046">
    <property type="protein sequence ID" value="QDE40651.1"/>
    <property type="molecule type" value="Genomic_DNA"/>
</dbReference>
<comment type="catalytic activity">
    <reaction evidence="3">
        <text>[protein]-L-glutamate 5-O-methyl ester + H2O = L-glutamyl-[protein] + methanol + H(+)</text>
        <dbReference type="Rhea" id="RHEA:23236"/>
        <dbReference type="Rhea" id="RHEA-COMP:10208"/>
        <dbReference type="Rhea" id="RHEA-COMP:10311"/>
        <dbReference type="ChEBI" id="CHEBI:15377"/>
        <dbReference type="ChEBI" id="CHEBI:15378"/>
        <dbReference type="ChEBI" id="CHEBI:17790"/>
        <dbReference type="ChEBI" id="CHEBI:29973"/>
        <dbReference type="ChEBI" id="CHEBI:82795"/>
        <dbReference type="EC" id="3.1.1.61"/>
    </reaction>
</comment>
<dbReference type="RefSeq" id="WP_139984576.1">
    <property type="nucleotide sequence ID" value="NZ_CP041046.1"/>
</dbReference>
<evidence type="ECO:0000256" key="4">
    <source>
        <dbReference type="PROSITE-ProRule" id="PRU00050"/>
    </source>
</evidence>
<dbReference type="OrthoDB" id="9791760at2"/>
<evidence type="ECO:0000313" key="7">
    <source>
        <dbReference type="Proteomes" id="UP000316093"/>
    </source>
</evidence>
<dbReference type="GO" id="GO:0006935">
    <property type="term" value="P:chemotaxis"/>
    <property type="evidence" value="ECO:0007669"/>
    <property type="project" value="UniProtKB-UniRule"/>
</dbReference>
<evidence type="ECO:0000256" key="3">
    <source>
        <dbReference type="ARBA" id="ARBA00048267"/>
    </source>
</evidence>
<gene>
    <name evidence="6" type="ORF">FIV34_16275</name>
</gene>
<feature type="active site" evidence="4">
    <location>
        <position position="12"/>
    </location>
</feature>
<evidence type="ECO:0000259" key="5">
    <source>
        <dbReference type="PROSITE" id="PS50122"/>
    </source>
</evidence>